<organism evidence="1 2">
    <name type="scientific">Colletotrichum asianum</name>
    <dbReference type="NCBI Taxonomy" id="702518"/>
    <lineage>
        <taxon>Eukaryota</taxon>
        <taxon>Fungi</taxon>
        <taxon>Dikarya</taxon>
        <taxon>Ascomycota</taxon>
        <taxon>Pezizomycotina</taxon>
        <taxon>Sordariomycetes</taxon>
        <taxon>Hypocreomycetidae</taxon>
        <taxon>Glomerellales</taxon>
        <taxon>Glomerellaceae</taxon>
        <taxon>Colletotrichum</taxon>
        <taxon>Colletotrichum gloeosporioides species complex</taxon>
    </lineage>
</organism>
<proteinExistence type="predicted"/>
<protein>
    <submittedName>
        <fullName evidence="1">Uncharacterized protein</fullName>
    </submittedName>
</protein>
<dbReference type="Proteomes" id="UP000434172">
    <property type="component" value="Unassembled WGS sequence"/>
</dbReference>
<sequence>MGSVTKEHLTACHPRCSFLGLPREIRDLIYEATGMLPSGLRLVARYSHHDAVQLPFFEICRQMREEALDFIGRRNTIVLAFNWGPPNQFYRKDIGTLNRPSFHLDPSGLSRSVGCATEMLPYIRSLDIEVHANYYFPLWKSGLPNSLRQRFRQLQQVMIIHTRTWGGSEITENICKLAHMFKEIPTVRLVRLQPSPFIQPGQTWRRLENPPFSRLQYSSCIEPGLILEYMKKSEESDPSQKGSTPRVGESLGRRFEVVCHGLDCSTRCRGLEESIDCAWKLDRRYAFIDLGYASMDFVELKYRCLGWTWYQQGYWKDKHVTWSPDKPHAGEGSHP</sequence>
<reference evidence="1 2" key="1">
    <citation type="submission" date="2019-12" db="EMBL/GenBank/DDBJ databases">
        <title>A genome sequence resource for the geographically widespread anthracnose pathogen Colletotrichum asianum.</title>
        <authorList>
            <person name="Meng Y."/>
        </authorList>
    </citation>
    <scope>NUCLEOTIDE SEQUENCE [LARGE SCALE GENOMIC DNA]</scope>
    <source>
        <strain evidence="1 2">ICMP 18580</strain>
    </source>
</reference>
<evidence type="ECO:0000313" key="2">
    <source>
        <dbReference type="Proteomes" id="UP000434172"/>
    </source>
</evidence>
<dbReference type="AlphaFoldDB" id="A0A8H3W222"/>
<comment type="caution">
    <text evidence="1">The sequence shown here is derived from an EMBL/GenBank/DDBJ whole genome shotgun (WGS) entry which is preliminary data.</text>
</comment>
<keyword evidence="2" id="KW-1185">Reference proteome</keyword>
<gene>
    <name evidence="1" type="ORF">GQ607_014302</name>
</gene>
<accession>A0A8H3W222</accession>
<dbReference type="EMBL" id="WOWK01000109">
    <property type="protein sequence ID" value="KAF0318509.1"/>
    <property type="molecule type" value="Genomic_DNA"/>
</dbReference>
<evidence type="ECO:0000313" key="1">
    <source>
        <dbReference type="EMBL" id="KAF0318509.1"/>
    </source>
</evidence>
<name>A0A8H3W222_9PEZI</name>